<dbReference type="Proteomes" id="UP000559027">
    <property type="component" value="Unassembled WGS sequence"/>
</dbReference>
<comment type="function">
    <text evidence="1">Involved in pre-25S rRNA processing.</text>
</comment>
<feature type="compositionally biased region" description="Low complexity" evidence="8">
    <location>
        <begin position="230"/>
        <end position="246"/>
    </location>
</feature>
<name>A0A8H5G8J3_9AGAR</name>
<feature type="compositionally biased region" description="Basic and acidic residues" evidence="8">
    <location>
        <begin position="584"/>
        <end position="620"/>
    </location>
</feature>
<dbReference type="GO" id="GO:0005730">
    <property type="term" value="C:nucleolus"/>
    <property type="evidence" value="ECO:0007669"/>
    <property type="project" value="UniProtKB-SubCell"/>
</dbReference>
<keyword evidence="6" id="KW-0539">Nucleus</keyword>
<dbReference type="SMART" id="SM00360">
    <property type="entry name" value="RRM"/>
    <property type="match status" value="1"/>
</dbReference>
<dbReference type="InterPro" id="IPR012677">
    <property type="entry name" value="Nucleotide-bd_a/b_plait_sf"/>
</dbReference>
<feature type="region of interest" description="Disordered" evidence="8">
    <location>
        <begin position="500"/>
        <end position="640"/>
    </location>
</feature>
<keyword evidence="11" id="KW-1185">Reference proteome</keyword>
<feature type="compositionally biased region" description="Basic and acidic residues" evidence="8">
    <location>
        <begin position="64"/>
        <end position="74"/>
    </location>
</feature>
<dbReference type="PANTHER" id="PTHR23236:SF25">
    <property type="entry name" value="RNA-BINDING PROTEIN 34"/>
    <property type="match status" value="1"/>
</dbReference>
<feature type="compositionally biased region" description="Basic and acidic residues" evidence="8">
    <location>
        <begin position="627"/>
        <end position="640"/>
    </location>
</feature>
<evidence type="ECO:0000256" key="6">
    <source>
        <dbReference type="ARBA" id="ARBA00023242"/>
    </source>
</evidence>
<feature type="compositionally biased region" description="Basic residues" evidence="8">
    <location>
        <begin position="75"/>
        <end position="88"/>
    </location>
</feature>
<evidence type="ECO:0000256" key="5">
    <source>
        <dbReference type="ARBA" id="ARBA00022884"/>
    </source>
</evidence>
<keyword evidence="5 7" id="KW-0694">RNA-binding</keyword>
<evidence type="ECO:0000256" key="2">
    <source>
        <dbReference type="ARBA" id="ARBA00004604"/>
    </source>
</evidence>
<feature type="region of interest" description="Disordered" evidence="8">
    <location>
        <begin position="230"/>
        <end position="285"/>
    </location>
</feature>
<evidence type="ECO:0000256" key="8">
    <source>
        <dbReference type="SAM" id="MobiDB-lite"/>
    </source>
</evidence>
<reference evidence="10 11" key="1">
    <citation type="journal article" date="2020" name="ISME J.">
        <title>Uncovering the hidden diversity of litter-decomposition mechanisms in mushroom-forming fungi.</title>
        <authorList>
            <person name="Floudas D."/>
            <person name="Bentzer J."/>
            <person name="Ahren D."/>
            <person name="Johansson T."/>
            <person name="Persson P."/>
            <person name="Tunlid A."/>
        </authorList>
    </citation>
    <scope>NUCLEOTIDE SEQUENCE [LARGE SCALE GENOMIC DNA]</scope>
    <source>
        <strain evidence="10 11">CBS 146.42</strain>
    </source>
</reference>
<dbReference type="SUPFAM" id="SSF54928">
    <property type="entry name" value="RNA-binding domain, RBD"/>
    <property type="match status" value="1"/>
</dbReference>
<dbReference type="Gene3D" id="3.30.70.330">
    <property type="match status" value="2"/>
</dbReference>
<feature type="region of interest" description="Disordered" evidence="8">
    <location>
        <begin position="1"/>
        <end position="177"/>
    </location>
</feature>
<dbReference type="EMBL" id="JAACJO010000003">
    <property type="protein sequence ID" value="KAF5360334.1"/>
    <property type="molecule type" value="Genomic_DNA"/>
</dbReference>
<evidence type="ECO:0000256" key="4">
    <source>
        <dbReference type="ARBA" id="ARBA00015520"/>
    </source>
</evidence>
<dbReference type="GO" id="GO:0000463">
    <property type="term" value="P:maturation of LSU-rRNA from tricistronic rRNA transcript (SSU-rRNA, 5.8S rRNA, LSU-rRNA)"/>
    <property type="evidence" value="ECO:0007669"/>
    <property type="project" value="TreeGrafter"/>
</dbReference>
<evidence type="ECO:0000313" key="11">
    <source>
        <dbReference type="Proteomes" id="UP000559027"/>
    </source>
</evidence>
<gene>
    <name evidence="10" type="ORF">D9756_005093</name>
</gene>
<evidence type="ECO:0000313" key="10">
    <source>
        <dbReference type="EMBL" id="KAF5360334.1"/>
    </source>
</evidence>
<accession>A0A8H5G8J3</accession>
<dbReference type="AlphaFoldDB" id="A0A8H5G8J3"/>
<feature type="compositionally biased region" description="Acidic residues" evidence="8">
    <location>
        <begin position="129"/>
        <end position="139"/>
    </location>
</feature>
<feature type="compositionally biased region" description="Polar residues" evidence="8">
    <location>
        <begin position="1"/>
        <end position="13"/>
    </location>
</feature>
<feature type="compositionally biased region" description="Acidic residues" evidence="8">
    <location>
        <begin position="94"/>
        <end position="105"/>
    </location>
</feature>
<feature type="compositionally biased region" description="Basic and acidic residues" evidence="8">
    <location>
        <begin position="554"/>
        <end position="569"/>
    </location>
</feature>
<dbReference type="InterPro" id="IPR035979">
    <property type="entry name" value="RBD_domain_sf"/>
</dbReference>
<comment type="subcellular location">
    <subcellularLocation>
        <location evidence="2">Nucleus</location>
        <location evidence="2">Nucleolus</location>
    </subcellularLocation>
</comment>
<dbReference type="InterPro" id="IPR000504">
    <property type="entry name" value="RRM_dom"/>
</dbReference>
<feature type="compositionally biased region" description="Basic residues" evidence="8">
    <location>
        <begin position="151"/>
        <end position="163"/>
    </location>
</feature>
<evidence type="ECO:0000256" key="1">
    <source>
        <dbReference type="ARBA" id="ARBA00002475"/>
    </source>
</evidence>
<dbReference type="PROSITE" id="PS50102">
    <property type="entry name" value="RRM"/>
    <property type="match status" value="1"/>
</dbReference>
<evidence type="ECO:0000259" key="9">
    <source>
        <dbReference type="PROSITE" id="PS50102"/>
    </source>
</evidence>
<feature type="compositionally biased region" description="Basic and acidic residues" evidence="8">
    <location>
        <begin position="42"/>
        <end position="58"/>
    </location>
</feature>
<evidence type="ECO:0000256" key="7">
    <source>
        <dbReference type="PROSITE-ProRule" id="PRU00176"/>
    </source>
</evidence>
<feature type="compositionally biased region" description="Low complexity" evidence="8">
    <location>
        <begin position="263"/>
        <end position="272"/>
    </location>
</feature>
<organism evidence="10 11">
    <name type="scientific">Leucocoprinus leucothites</name>
    <dbReference type="NCBI Taxonomy" id="201217"/>
    <lineage>
        <taxon>Eukaryota</taxon>
        <taxon>Fungi</taxon>
        <taxon>Dikarya</taxon>
        <taxon>Basidiomycota</taxon>
        <taxon>Agaricomycotina</taxon>
        <taxon>Agaricomycetes</taxon>
        <taxon>Agaricomycetidae</taxon>
        <taxon>Agaricales</taxon>
        <taxon>Agaricineae</taxon>
        <taxon>Agaricaceae</taxon>
        <taxon>Leucocoprinus</taxon>
    </lineage>
</organism>
<proteinExistence type="inferred from homology"/>
<feature type="compositionally biased region" description="Basic and acidic residues" evidence="8">
    <location>
        <begin position="247"/>
        <end position="262"/>
    </location>
</feature>
<protein>
    <recommendedName>
        <fullName evidence="4">Nucleolar protein 12</fullName>
    </recommendedName>
</protein>
<dbReference type="OrthoDB" id="442677at2759"/>
<feature type="domain" description="RRM" evidence="9">
    <location>
        <begin position="393"/>
        <end position="493"/>
    </location>
</feature>
<sequence>MSLSSFLLKSTGNVDPELDALFKSKPQSTPKPAPIPSSAPSESEKPPKKRKLVEEKHDTHPKRQKSDSKQEVKNKLKPSPKKKSKVKTKVPSAEENDADEDDNSDLEGAYLRSKGADGQLKEDGKASGDDAEEVSEDDASNLVHESLAGKAKSKSKVKSKKQKYVPTDETPARRDQRTVFIGNLSLDVAQKRPLQKQLQRHILSFVPTAKIESIRFRSVPFSSPTAAAAAAATTSSTPNASSSTTADEPHKNPSQREHDRTRASSWRSSTTSDPAPEANNHLTPNQKKKYLFLTHQFHTSGTTVHAYIVFAHPPPPSSNPRPANLPPLPDVLDPYEATKQAVKDGDGSEFEGRIIRVDFVGKNEKRKAKSGEEKDGEEVVGNNKAFEDADPKCTLFVGSLDLAAQEEDLRAFFESLMKTERGEPPSSTDDEGAKKSKTWVTHVRIIRDKDTQLGKGFGYVQFIDRECVDEILTLQPTQLKFAKRKLRVQRCKTLPGTKLSSSLKSSLKTLPAASSQASTSTSKDSKPQNSTPPTPIVIPKGDPSLGNKLAAMSKQERKAVKAADADRVARRLAKKKARMAMGTSKDRASGEGGVEKKRVRERVRKGAGDGGERKGKSGKDVKKRTRVRSDKSLEKRNAKK</sequence>
<evidence type="ECO:0000256" key="3">
    <source>
        <dbReference type="ARBA" id="ARBA00007077"/>
    </source>
</evidence>
<dbReference type="GO" id="GO:0019843">
    <property type="term" value="F:rRNA binding"/>
    <property type="evidence" value="ECO:0007669"/>
    <property type="project" value="TreeGrafter"/>
</dbReference>
<feature type="compositionally biased region" description="Low complexity" evidence="8">
    <location>
        <begin position="500"/>
        <end position="522"/>
    </location>
</feature>
<dbReference type="PANTHER" id="PTHR23236">
    <property type="entry name" value="EUKARYOTIC TRANSLATION INITIATION FACTOR 4B/4H"/>
    <property type="match status" value="1"/>
</dbReference>
<comment type="caution">
    <text evidence="10">The sequence shown here is derived from an EMBL/GenBank/DDBJ whole genome shotgun (WGS) entry which is preliminary data.</text>
</comment>
<feature type="compositionally biased region" description="Basic and acidic residues" evidence="8">
    <location>
        <begin position="119"/>
        <end position="128"/>
    </location>
</feature>
<comment type="similarity">
    <text evidence="3">Belongs to the RRM RBM34 family.</text>
</comment>